<dbReference type="EMBL" id="ML179554">
    <property type="protein sequence ID" value="THU85319.1"/>
    <property type="molecule type" value="Genomic_DNA"/>
</dbReference>
<evidence type="ECO:0000313" key="4">
    <source>
        <dbReference type="EMBL" id="THU85319.1"/>
    </source>
</evidence>
<dbReference type="Pfam" id="PF13424">
    <property type="entry name" value="TPR_12"/>
    <property type="match status" value="2"/>
</dbReference>
<dbReference type="SUPFAM" id="SSF52540">
    <property type="entry name" value="P-loop containing nucleoside triphosphate hydrolases"/>
    <property type="match status" value="1"/>
</dbReference>
<reference evidence="4 5" key="1">
    <citation type="journal article" date="2019" name="Nat. Ecol. Evol.">
        <title>Megaphylogeny resolves global patterns of mushroom evolution.</title>
        <authorList>
            <person name="Varga T."/>
            <person name="Krizsan K."/>
            <person name="Foldi C."/>
            <person name="Dima B."/>
            <person name="Sanchez-Garcia M."/>
            <person name="Sanchez-Ramirez S."/>
            <person name="Szollosi G.J."/>
            <person name="Szarkandi J.G."/>
            <person name="Papp V."/>
            <person name="Albert L."/>
            <person name="Andreopoulos W."/>
            <person name="Angelini C."/>
            <person name="Antonin V."/>
            <person name="Barry K.W."/>
            <person name="Bougher N.L."/>
            <person name="Buchanan P."/>
            <person name="Buyck B."/>
            <person name="Bense V."/>
            <person name="Catcheside P."/>
            <person name="Chovatia M."/>
            <person name="Cooper J."/>
            <person name="Damon W."/>
            <person name="Desjardin D."/>
            <person name="Finy P."/>
            <person name="Geml J."/>
            <person name="Haridas S."/>
            <person name="Hughes K."/>
            <person name="Justo A."/>
            <person name="Karasinski D."/>
            <person name="Kautmanova I."/>
            <person name="Kiss B."/>
            <person name="Kocsube S."/>
            <person name="Kotiranta H."/>
            <person name="LaButti K.M."/>
            <person name="Lechner B.E."/>
            <person name="Liimatainen K."/>
            <person name="Lipzen A."/>
            <person name="Lukacs Z."/>
            <person name="Mihaltcheva S."/>
            <person name="Morgado L.N."/>
            <person name="Niskanen T."/>
            <person name="Noordeloos M.E."/>
            <person name="Ohm R.A."/>
            <person name="Ortiz-Santana B."/>
            <person name="Ovrebo C."/>
            <person name="Racz N."/>
            <person name="Riley R."/>
            <person name="Savchenko A."/>
            <person name="Shiryaev A."/>
            <person name="Soop K."/>
            <person name="Spirin V."/>
            <person name="Szebenyi C."/>
            <person name="Tomsovsky M."/>
            <person name="Tulloss R.E."/>
            <person name="Uehling J."/>
            <person name="Grigoriev I.V."/>
            <person name="Vagvolgyi C."/>
            <person name="Papp T."/>
            <person name="Martin F.M."/>
            <person name="Miettinen O."/>
            <person name="Hibbett D.S."/>
            <person name="Nagy L.G."/>
        </authorList>
    </citation>
    <scope>NUCLEOTIDE SEQUENCE [LARGE SCALE GENOMIC DNA]</scope>
    <source>
        <strain evidence="4 5">CBS 962.96</strain>
    </source>
</reference>
<name>A0A4S8L9E9_DENBC</name>
<keyword evidence="5" id="KW-1185">Reference proteome</keyword>
<sequence length="1101" mass="123352">MNAAPHLRDRKRQKITQEPGDTDNTEAGTSLSGQNSQIPEQQMQTSTGFHFFSDAQNNDFRNAQITNVAGNLNIIKGDSGLSPDTKKITADMIASATPAVPIVFKGREELVKQGVAILCQQALRFLAILGAGGMGKTSLALHIMDSDLVQNKFGERCYFIPCELFEDAESLVQGLIHVMELTMQENQSKQKVLFNHLQSAHGDLLIVFDNFETPWNHGNSRIGVKNLLEKIAKYGKVSLIVTMRGPDGPGDISWERLGDQSGIPTLLPVPAKEAFKVFAGNKLQSSDESESQIDSLLFQLEYVPLAIRLSAQHVKQIPLEEVLIMWEKDRTSILTEPTKPGRLTSVSFSIDLSLQIFKIEGKTLSLLSAISFLPNGIPFWVKNLPQMFQEHLSLDVSTLLNSSLIYGQNEGIKMLAPVKEHIHSKYPLRQGIIDQLERFYAQFLKDLSNNNMQAQPMLQLHINNIEKILHTQISNGHSKELCISAVRTLYRFTSFYSVSISLIELILERDKNIEKDDRFDLKLMRAFQLRWMGRFQDAEAQVMSVKDCINEEGNISKSEADILGRCFDILQDIYYSQTHYENAINMNLQAQKYFKQSKNQRAQADSIRQLGNIYFMQTRYKEASEMISEAQQLFHQIGNELGVAECLERVGNIYRMQGRNDEAFKIISDAQKQFQTFGNQGQAAGCLWSLGELYRMQEKYDKATEMLMKAQKQSEEIGDKKRVAFCLFTLGCIYMNQTHYDEAVGMFSDAQRQWENIGRIFNVAWCYQRLGITYRLQGQYQKAKEAFTEALELLKGFPEEKYYIGYTLLEFGHLFFDMKDLSEARGKYEEARNIFASHGQLENPTPSYISPHFLYKFTFPAFLHFRLFRSQGVIFASRIPGVGTSIDLDTDDIHLNDAAVESSTLALVLAVQPTAPSSTQVNNTGATQTQPQSTTAHATSFATETSNAPTSMATSSPSVPSASSSSVSQADATCTLPRSSAATSVSTANTLAASNGRNANNSGWSTTLTSSSSPSPPCLPHFDFTRYYDCNWSQYYHFTTSPTQTTGLKEHRRSLPLLEEAVRQPSLMTRCFSTMTDLFTSVDPTPTSVGNVAANDSSNKS</sequence>
<gene>
    <name evidence="4" type="ORF">K435DRAFT_869415</name>
</gene>
<evidence type="ECO:0000256" key="2">
    <source>
        <dbReference type="SAM" id="MobiDB-lite"/>
    </source>
</evidence>
<evidence type="ECO:0000256" key="1">
    <source>
        <dbReference type="PROSITE-ProRule" id="PRU00339"/>
    </source>
</evidence>
<dbReference type="InterPro" id="IPR027417">
    <property type="entry name" value="P-loop_NTPase"/>
</dbReference>
<dbReference type="AlphaFoldDB" id="A0A4S8L9E9"/>
<dbReference type="Proteomes" id="UP000297245">
    <property type="component" value="Unassembled WGS sequence"/>
</dbReference>
<feature type="region of interest" description="Disordered" evidence="2">
    <location>
        <begin position="916"/>
        <end position="966"/>
    </location>
</feature>
<feature type="compositionally biased region" description="Polar residues" evidence="2">
    <location>
        <begin position="25"/>
        <end position="43"/>
    </location>
</feature>
<dbReference type="InterPro" id="IPR007111">
    <property type="entry name" value="NACHT_NTPase"/>
</dbReference>
<dbReference type="SMART" id="SM00028">
    <property type="entry name" value="TPR"/>
    <property type="match status" value="6"/>
</dbReference>
<dbReference type="InterPro" id="IPR011990">
    <property type="entry name" value="TPR-like_helical_dom_sf"/>
</dbReference>
<dbReference type="PANTHER" id="PTHR47691">
    <property type="entry name" value="REGULATOR-RELATED"/>
    <property type="match status" value="1"/>
</dbReference>
<dbReference type="Pfam" id="PF05729">
    <property type="entry name" value="NACHT"/>
    <property type="match status" value="1"/>
</dbReference>
<dbReference type="SUPFAM" id="SSF48452">
    <property type="entry name" value="TPR-like"/>
    <property type="match status" value="2"/>
</dbReference>
<feature type="region of interest" description="Disordered" evidence="2">
    <location>
        <begin position="1"/>
        <end position="43"/>
    </location>
</feature>
<feature type="domain" description="NACHT" evidence="3">
    <location>
        <begin position="125"/>
        <end position="244"/>
    </location>
</feature>
<keyword evidence="1" id="KW-0802">TPR repeat</keyword>
<evidence type="ECO:0000259" key="3">
    <source>
        <dbReference type="Pfam" id="PF05729"/>
    </source>
</evidence>
<feature type="repeat" description="TPR" evidence="1">
    <location>
        <begin position="764"/>
        <end position="797"/>
    </location>
</feature>
<feature type="region of interest" description="Disordered" evidence="2">
    <location>
        <begin position="993"/>
        <end position="1012"/>
    </location>
</feature>
<protein>
    <recommendedName>
        <fullName evidence="3">NACHT domain-containing protein</fullName>
    </recommendedName>
</protein>
<proteinExistence type="predicted"/>
<feature type="compositionally biased region" description="Low complexity" evidence="2">
    <location>
        <begin position="945"/>
        <end position="966"/>
    </location>
</feature>
<dbReference type="OrthoDB" id="1534087at2759"/>
<accession>A0A4S8L9E9</accession>
<dbReference type="InterPro" id="IPR019734">
    <property type="entry name" value="TPR_rpt"/>
</dbReference>
<organism evidence="4 5">
    <name type="scientific">Dendrothele bispora (strain CBS 962.96)</name>
    <dbReference type="NCBI Taxonomy" id="1314807"/>
    <lineage>
        <taxon>Eukaryota</taxon>
        <taxon>Fungi</taxon>
        <taxon>Dikarya</taxon>
        <taxon>Basidiomycota</taxon>
        <taxon>Agaricomycotina</taxon>
        <taxon>Agaricomycetes</taxon>
        <taxon>Agaricomycetidae</taxon>
        <taxon>Agaricales</taxon>
        <taxon>Agaricales incertae sedis</taxon>
        <taxon>Dendrothele</taxon>
    </lineage>
</organism>
<dbReference type="PANTHER" id="PTHR47691:SF3">
    <property type="entry name" value="HTH-TYPE TRANSCRIPTIONAL REGULATOR RV0890C-RELATED"/>
    <property type="match status" value="1"/>
</dbReference>
<dbReference type="Gene3D" id="1.25.40.10">
    <property type="entry name" value="Tetratricopeptide repeat domain"/>
    <property type="match status" value="2"/>
</dbReference>
<feature type="compositionally biased region" description="Polar residues" evidence="2">
    <location>
        <begin position="916"/>
        <end position="944"/>
    </location>
</feature>
<dbReference type="Gene3D" id="3.40.50.300">
    <property type="entry name" value="P-loop containing nucleotide triphosphate hydrolases"/>
    <property type="match status" value="1"/>
</dbReference>
<evidence type="ECO:0000313" key="5">
    <source>
        <dbReference type="Proteomes" id="UP000297245"/>
    </source>
</evidence>
<dbReference type="PROSITE" id="PS50005">
    <property type="entry name" value="TPR"/>
    <property type="match status" value="1"/>
</dbReference>